<keyword evidence="7" id="KW-0966">Cell projection</keyword>
<keyword evidence="4 6" id="KW-1133">Transmembrane helix</keyword>
<dbReference type="EMBL" id="JAVDXQ010000006">
    <property type="protein sequence ID" value="MDR7298967.1"/>
    <property type="molecule type" value="Genomic_DNA"/>
</dbReference>
<comment type="caution">
    <text evidence="7">The sequence shown here is derived from an EMBL/GenBank/DDBJ whole genome shotgun (WGS) entry which is preliminary data.</text>
</comment>
<dbReference type="Pfam" id="PF04347">
    <property type="entry name" value="FliO"/>
    <property type="match status" value="1"/>
</dbReference>
<keyword evidence="2" id="KW-1003">Cell membrane</keyword>
<evidence type="ECO:0000256" key="6">
    <source>
        <dbReference type="SAM" id="Phobius"/>
    </source>
</evidence>
<sequence length="103" mass="11085">MQDLLLNLASTVAALAFVLLLAWVLIRGWRRLTLGVRGPAEHGEVLRFVRALPVGTRERVVLMDHAGERWMLGVTAGGISLLARWPQPGVTPGTTPLPPGGDT</sequence>
<evidence type="ECO:0000256" key="4">
    <source>
        <dbReference type="ARBA" id="ARBA00022989"/>
    </source>
</evidence>
<dbReference type="RefSeq" id="WP_310348276.1">
    <property type="nucleotide sequence ID" value="NZ_JAVDXQ010000006.1"/>
</dbReference>
<evidence type="ECO:0000313" key="7">
    <source>
        <dbReference type="EMBL" id="MDR7298967.1"/>
    </source>
</evidence>
<keyword evidence="3 6" id="KW-0812">Transmembrane</keyword>
<evidence type="ECO:0000256" key="1">
    <source>
        <dbReference type="ARBA" id="ARBA00004236"/>
    </source>
</evidence>
<keyword evidence="7" id="KW-0969">Cilium</keyword>
<evidence type="ECO:0000313" key="8">
    <source>
        <dbReference type="Proteomes" id="UP001180536"/>
    </source>
</evidence>
<evidence type="ECO:0000256" key="3">
    <source>
        <dbReference type="ARBA" id="ARBA00022692"/>
    </source>
</evidence>
<evidence type="ECO:0000256" key="5">
    <source>
        <dbReference type="ARBA" id="ARBA00023136"/>
    </source>
</evidence>
<organism evidence="7 8">
    <name type="scientific">Pelomonas aquatica</name>
    <dbReference type="NCBI Taxonomy" id="431058"/>
    <lineage>
        <taxon>Bacteria</taxon>
        <taxon>Pseudomonadati</taxon>
        <taxon>Pseudomonadota</taxon>
        <taxon>Betaproteobacteria</taxon>
        <taxon>Burkholderiales</taxon>
        <taxon>Sphaerotilaceae</taxon>
        <taxon>Roseateles</taxon>
    </lineage>
</organism>
<reference evidence="7 8" key="1">
    <citation type="submission" date="2023-07" db="EMBL/GenBank/DDBJ databases">
        <title>Sorghum-associated microbial communities from plants grown in Nebraska, USA.</title>
        <authorList>
            <person name="Schachtman D."/>
        </authorList>
    </citation>
    <scope>NUCLEOTIDE SEQUENCE [LARGE SCALE GENOMIC DNA]</scope>
    <source>
        <strain evidence="7 8">BE310</strain>
    </source>
</reference>
<dbReference type="Proteomes" id="UP001180536">
    <property type="component" value="Unassembled WGS sequence"/>
</dbReference>
<proteinExistence type="predicted"/>
<dbReference type="InterPro" id="IPR022781">
    <property type="entry name" value="Flagellar_biosynth_FliO"/>
</dbReference>
<evidence type="ECO:0000256" key="2">
    <source>
        <dbReference type="ARBA" id="ARBA00022475"/>
    </source>
</evidence>
<keyword evidence="5 6" id="KW-0472">Membrane</keyword>
<protein>
    <submittedName>
        <fullName evidence="7">Flagellar protein FliO/FliZ</fullName>
    </submittedName>
</protein>
<gene>
    <name evidence="7" type="ORF">J2X16_004335</name>
</gene>
<feature type="transmembrane region" description="Helical" evidence="6">
    <location>
        <begin position="6"/>
        <end position="26"/>
    </location>
</feature>
<accession>A0ABU1ZEC6</accession>
<name>A0ABU1ZEC6_9BURK</name>
<keyword evidence="8" id="KW-1185">Reference proteome</keyword>
<keyword evidence="7" id="KW-0282">Flagellum</keyword>
<comment type="subcellular location">
    <subcellularLocation>
        <location evidence="1">Cell membrane</location>
    </subcellularLocation>
</comment>